<dbReference type="Proteomes" id="UP001215598">
    <property type="component" value="Unassembled WGS sequence"/>
</dbReference>
<sequence length="264" mass="28843">MHAHVCTWMATGLLSSKAWYSLAAASTILRLCPELPVPLRPRGRNTKGLPAMSPHLPDEIVSEILSPALKVSEEKFSDNKSGVGNRTQNVFELAELAPDPPAPPTRQNVSWRQPEHNFLPGARNSSGASSPPVLHVFARTLPMSEFELPRIRHSHITHTFPAPDPLRGDEICSREKTKPGKMCTTGEILQLRGPKNDLKFQTGNIVEDLELGGRQVLGDVGGESCSTLEMCLIWLGNVVDMAWSRRAIDRGCWAALVDAEGMGA</sequence>
<dbReference type="AlphaFoldDB" id="A0AAD7NNF1"/>
<feature type="signal peptide" evidence="1">
    <location>
        <begin position="1"/>
        <end position="25"/>
    </location>
</feature>
<evidence type="ECO:0000313" key="2">
    <source>
        <dbReference type="EMBL" id="KAJ7768927.1"/>
    </source>
</evidence>
<keyword evidence="1" id="KW-0732">Signal</keyword>
<reference evidence="2" key="1">
    <citation type="submission" date="2023-03" db="EMBL/GenBank/DDBJ databases">
        <title>Massive genome expansion in bonnet fungi (Mycena s.s.) driven by repeated elements and novel gene families across ecological guilds.</title>
        <authorList>
            <consortium name="Lawrence Berkeley National Laboratory"/>
            <person name="Harder C.B."/>
            <person name="Miyauchi S."/>
            <person name="Viragh M."/>
            <person name="Kuo A."/>
            <person name="Thoen E."/>
            <person name="Andreopoulos B."/>
            <person name="Lu D."/>
            <person name="Skrede I."/>
            <person name="Drula E."/>
            <person name="Henrissat B."/>
            <person name="Morin E."/>
            <person name="Kohler A."/>
            <person name="Barry K."/>
            <person name="LaButti K."/>
            <person name="Morin E."/>
            <person name="Salamov A."/>
            <person name="Lipzen A."/>
            <person name="Mereny Z."/>
            <person name="Hegedus B."/>
            <person name="Baldrian P."/>
            <person name="Stursova M."/>
            <person name="Weitz H."/>
            <person name="Taylor A."/>
            <person name="Grigoriev I.V."/>
            <person name="Nagy L.G."/>
            <person name="Martin F."/>
            <person name="Kauserud H."/>
        </authorList>
    </citation>
    <scope>NUCLEOTIDE SEQUENCE</scope>
    <source>
        <strain evidence="2">CBHHK182m</strain>
    </source>
</reference>
<feature type="chain" id="PRO_5041901467" evidence="1">
    <location>
        <begin position="26"/>
        <end position="264"/>
    </location>
</feature>
<dbReference type="EMBL" id="JARKIB010000019">
    <property type="protein sequence ID" value="KAJ7768927.1"/>
    <property type="molecule type" value="Genomic_DNA"/>
</dbReference>
<evidence type="ECO:0000313" key="3">
    <source>
        <dbReference type="Proteomes" id="UP001215598"/>
    </source>
</evidence>
<name>A0AAD7NNF1_9AGAR</name>
<keyword evidence="3" id="KW-1185">Reference proteome</keyword>
<organism evidence="2 3">
    <name type="scientific">Mycena metata</name>
    <dbReference type="NCBI Taxonomy" id="1033252"/>
    <lineage>
        <taxon>Eukaryota</taxon>
        <taxon>Fungi</taxon>
        <taxon>Dikarya</taxon>
        <taxon>Basidiomycota</taxon>
        <taxon>Agaricomycotina</taxon>
        <taxon>Agaricomycetes</taxon>
        <taxon>Agaricomycetidae</taxon>
        <taxon>Agaricales</taxon>
        <taxon>Marasmiineae</taxon>
        <taxon>Mycenaceae</taxon>
        <taxon>Mycena</taxon>
    </lineage>
</organism>
<gene>
    <name evidence="2" type="ORF">B0H16DRAFT_1686339</name>
</gene>
<protein>
    <submittedName>
        <fullName evidence="2">Uncharacterized protein</fullName>
    </submittedName>
</protein>
<accession>A0AAD7NNF1</accession>
<evidence type="ECO:0000256" key="1">
    <source>
        <dbReference type="SAM" id="SignalP"/>
    </source>
</evidence>
<proteinExistence type="predicted"/>
<comment type="caution">
    <text evidence="2">The sequence shown here is derived from an EMBL/GenBank/DDBJ whole genome shotgun (WGS) entry which is preliminary data.</text>
</comment>